<protein>
    <submittedName>
        <fullName evidence="1">Uncharacterized protein</fullName>
    </submittedName>
</protein>
<sequence>MMKRCKRFRVLPLFGQLPSLQYLELECCMENMKSYSSSATPFFPSLKTLRLESLLAGPKLMSLALPSSPSSLSILDIKECNNLASLALPSSAFLYDFSIRHQFLQ</sequence>
<evidence type="ECO:0000313" key="1">
    <source>
        <dbReference type="EMBL" id="RVX00414.1"/>
    </source>
</evidence>
<organism evidence="1 2">
    <name type="scientific">Vitis vinifera</name>
    <name type="common">Grape</name>
    <dbReference type="NCBI Taxonomy" id="29760"/>
    <lineage>
        <taxon>Eukaryota</taxon>
        <taxon>Viridiplantae</taxon>
        <taxon>Streptophyta</taxon>
        <taxon>Embryophyta</taxon>
        <taxon>Tracheophyta</taxon>
        <taxon>Spermatophyta</taxon>
        <taxon>Magnoliopsida</taxon>
        <taxon>eudicotyledons</taxon>
        <taxon>Gunneridae</taxon>
        <taxon>Pentapetalae</taxon>
        <taxon>rosids</taxon>
        <taxon>Vitales</taxon>
        <taxon>Vitaceae</taxon>
        <taxon>Viteae</taxon>
        <taxon>Vitis</taxon>
    </lineage>
</organism>
<evidence type="ECO:0000313" key="2">
    <source>
        <dbReference type="Proteomes" id="UP000288805"/>
    </source>
</evidence>
<dbReference type="EMBL" id="QGNW01000082">
    <property type="protein sequence ID" value="RVX00414.1"/>
    <property type="molecule type" value="Genomic_DNA"/>
</dbReference>
<dbReference type="Gene3D" id="3.80.10.10">
    <property type="entry name" value="Ribonuclease Inhibitor"/>
    <property type="match status" value="1"/>
</dbReference>
<dbReference type="AlphaFoldDB" id="A0A438IUK1"/>
<dbReference type="Proteomes" id="UP000288805">
    <property type="component" value="Unassembled WGS sequence"/>
</dbReference>
<reference evidence="1 2" key="1">
    <citation type="journal article" date="2018" name="PLoS Genet.">
        <title>Population sequencing reveals clonal diversity and ancestral inbreeding in the grapevine cultivar Chardonnay.</title>
        <authorList>
            <person name="Roach M.J."/>
            <person name="Johnson D.L."/>
            <person name="Bohlmann J."/>
            <person name="van Vuuren H.J."/>
            <person name="Jones S.J."/>
            <person name="Pretorius I.S."/>
            <person name="Schmidt S.A."/>
            <person name="Borneman A.R."/>
        </authorList>
    </citation>
    <scope>NUCLEOTIDE SEQUENCE [LARGE SCALE GENOMIC DNA]</scope>
    <source>
        <strain evidence="2">cv. Chardonnay</strain>
        <tissue evidence="1">Leaf</tissue>
    </source>
</reference>
<dbReference type="InterPro" id="IPR032675">
    <property type="entry name" value="LRR_dom_sf"/>
</dbReference>
<comment type="caution">
    <text evidence="1">The sequence shown here is derived from an EMBL/GenBank/DDBJ whole genome shotgun (WGS) entry which is preliminary data.</text>
</comment>
<accession>A0A438IUK1</accession>
<dbReference type="SUPFAM" id="SSF52047">
    <property type="entry name" value="RNI-like"/>
    <property type="match status" value="1"/>
</dbReference>
<gene>
    <name evidence="1" type="ORF">CK203_024491</name>
</gene>
<proteinExistence type="predicted"/>
<name>A0A438IUK1_VITVI</name>